<proteinExistence type="predicted"/>
<gene>
    <name evidence="2" type="ORF">NMSP_0060</name>
</gene>
<sequence>MILKPVFIIAIVAVAMIGVMVPSVFAQQFEDFDYTIRGGEVLKFELDSDNTSLLISIDARARGELIITLPRAIIDAKIGSEDTDFDVFIRGMQLSSYEETITPYDRTVTIPFKRSNDELSIVGTHIFSQPAVTMQTQSIEQIVQSELNEEIPNRQAKLLIFSDTEWAGAFQSSNIDFTEIAGQNNEDVIFECNSSMGNQALFGAKIQKLTQEGYLELFVIQNQKILSQGSTEASFGEVYITDNCFSNSGPVPVPEGGGCLIATATYGSEMSQQVQQLRELRDNQLLQTESGTAFMGTFNDIYYSFSPVIADMERENPYFKEAVKLAITPMISSLSLMENAESESEVLSIGISVIALNIGMYLGLPAIVVVGIRKTIF</sequence>
<evidence type="ECO:0000256" key="1">
    <source>
        <dbReference type="SAM" id="Phobius"/>
    </source>
</evidence>
<keyword evidence="1" id="KW-1133">Transmembrane helix</keyword>
<organism evidence="2 3">
    <name type="scientific">Candidatus Nitrosomarinus catalinensis</name>
    <dbReference type="NCBI Taxonomy" id="1898749"/>
    <lineage>
        <taxon>Archaea</taxon>
        <taxon>Nitrososphaerota</taxon>
        <taxon>Nitrososphaeria</taxon>
        <taxon>Nitrosopumilales</taxon>
        <taxon>Nitrosopumilaceae</taxon>
        <taxon>Candidatus Nitrosomarinus</taxon>
    </lineage>
</organism>
<dbReference type="EMBL" id="CP021324">
    <property type="protein sequence ID" value="ARS63695.1"/>
    <property type="molecule type" value="Genomic_DNA"/>
</dbReference>
<keyword evidence="3" id="KW-1185">Reference proteome</keyword>
<dbReference type="AlphaFoldDB" id="A0A2Z2HIG0"/>
<keyword evidence="1" id="KW-0812">Transmembrane</keyword>
<dbReference type="KEGG" id="nct:NMSP_0060"/>
<feature type="transmembrane region" description="Helical" evidence="1">
    <location>
        <begin position="346"/>
        <end position="372"/>
    </location>
</feature>
<name>A0A2Z2HIG0_9ARCH</name>
<accession>A0A2Z2HIG0</accession>
<evidence type="ECO:0008006" key="4">
    <source>
        <dbReference type="Google" id="ProtNLM"/>
    </source>
</evidence>
<reference evidence="2 3" key="1">
    <citation type="journal article" date="2017" name="Environ. Microbiol.">
        <title>Genome and epigenome of a novel marine Thaumarchaeota strain suggest viral infection, phosphorothioation DNA modification and multiple restriction systems.</title>
        <authorList>
            <person name="Ahlgren N.A."/>
            <person name="Chen Y."/>
            <person name="Needham D.M."/>
            <person name="Parada A.E."/>
            <person name="Sachdeva R."/>
            <person name="Trinh V."/>
            <person name="Chen T."/>
            <person name="Fuhrman J.A."/>
        </authorList>
    </citation>
    <scope>NUCLEOTIDE SEQUENCE [LARGE SCALE GENOMIC DNA]</scope>
    <source>
        <strain evidence="2 3">SPOT01</strain>
    </source>
</reference>
<dbReference type="Proteomes" id="UP000249949">
    <property type="component" value="Chromosome"/>
</dbReference>
<dbReference type="InterPro" id="IPR049886">
    <property type="entry name" value="CFI_box_CTERM_dom"/>
</dbReference>
<evidence type="ECO:0000313" key="3">
    <source>
        <dbReference type="Proteomes" id="UP000249949"/>
    </source>
</evidence>
<evidence type="ECO:0000313" key="2">
    <source>
        <dbReference type="EMBL" id="ARS63695.1"/>
    </source>
</evidence>
<keyword evidence="1" id="KW-0472">Membrane</keyword>
<dbReference type="NCBIfam" id="NF041770">
    <property type="entry name" value="CFI_box_CTERM"/>
    <property type="match status" value="1"/>
</dbReference>
<protein>
    <recommendedName>
        <fullName evidence="4">Peptidylprolyl isomerase</fullName>
    </recommendedName>
</protein>